<dbReference type="Gene3D" id="3.40.50.720">
    <property type="entry name" value="NAD(P)-binding Rossmann-like Domain"/>
    <property type="match status" value="1"/>
</dbReference>
<dbReference type="InterPro" id="IPR051164">
    <property type="entry name" value="NmrA-like_oxidored"/>
</dbReference>
<dbReference type="Pfam" id="PF05368">
    <property type="entry name" value="NmrA"/>
    <property type="match status" value="1"/>
</dbReference>
<dbReference type="PANTHER" id="PTHR42748:SF7">
    <property type="entry name" value="NMRA LIKE REDOX SENSOR 1-RELATED"/>
    <property type="match status" value="1"/>
</dbReference>
<organism evidence="4 5">
    <name type="scientific">Calocera cornea HHB12733</name>
    <dbReference type="NCBI Taxonomy" id="1353952"/>
    <lineage>
        <taxon>Eukaryota</taxon>
        <taxon>Fungi</taxon>
        <taxon>Dikarya</taxon>
        <taxon>Basidiomycota</taxon>
        <taxon>Agaricomycotina</taxon>
        <taxon>Dacrymycetes</taxon>
        <taxon>Dacrymycetales</taxon>
        <taxon>Dacrymycetaceae</taxon>
        <taxon>Calocera</taxon>
    </lineage>
</organism>
<dbReference type="OrthoDB" id="419598at2759"/>
<evidence type="ECO:0000256" key="2">
    <source>
        <dbReference type="ARBA" id="ARBA00022857"/>
    </source>
</evidence>
<evidence type="ECO:0000313" key="5">
    <source>
        <dbReference type="Proteomes" id="UP000076842"/>
    </source>
</evidence>
<accession>A0A165HZ45</accession>
<evidence type="ECO:0000313" key="4">
    <source>
        <dbReference type="EMBL" id="KZT59934.1"/>
    </source>
</evidence>
<dbReference type="EMBL" id="KV423935">
    <property type="protein sequence ID" value="KZT59934.1"/>
    <property type="molecule type" value="Genomic_DNA"/>
</dbReference>
<evidence type="ECO:0000256" key="1">
    <source>
        <dbReference type="ARBA" id="ARBA00006328"/>
    </source>
</evidence>
<dbReference type="InterPro" id="IPR008030">
    <property type="entry name" value="NmrA-like"/>
</dbReference>
<dbReference type="Proteomes" id="UP000076842">
    <property type="component" value="Unassembled WGS sequence"/>
</dbReference>
<dbReference type="PANTHER" id="PTHR42748">
    <property type="entry name" value="NITROGEN METABOLITE REPRESSION PROTEIN NMRA FAMILY MEMBER"/>
    <property type="match status" value="1"/>
</dbReference>
<keyword evidence="2" id="KW-0521">NADP</keyword>
<dbReference type="STRING" id="1353952.A0A165HZ45"/>
<reference evidence="4 5" key="1">
    <citation type="journal article" date="2016" name="Mol. Biol. Evol.">
        <title>Comparative Genomics of Early-Diverging Mushroom-Forming Fungi Provides Insights into the Origins of Lignocellulose Decay Capabilities.</title>
        <authorList>
            <person name="Nagy L.G."/>
            <person name="Riley R."/>
            <person name="Tritt A."/>
            <person name="Adam C."/>
            <person name="Daum C."/>
            <person name="Floudas D."/>
            <person name="Sun H."/>
            <person name="Yadav J.S."/>
            <person name="Pangilinan J."/>
            <person name="Larsson K.H."/>
            <person name="Matsuura K."/>
            <person name="Barry K."/>
            <person name="Labutti K."/>
            <person name="Kuo R."/>
            <person name="Ohm R.A."/>
            <person name="Bhattacharya S.S."/>
            <person name="Shirouzu T."/>
            <person name="Yoshinaga Y."/>
            <person name="Martin F.M."/>
            <person name="Grigoriev I.V."/>
            <person name="Hibbett D.S."/>
        </authorList>
    </citation>
    <scope>NUCLEOTIDE SEQUENCE [LARGE SCALE GENOMIC DNA]</scope>
    <source>
        <strain evidence="4 5">HHB12733</strain>
    </source>
</reference>
<gene>
    <name evidence="4" type="ORF">CALCODRAFT_430105</name>
</gene>
<protein>
    <submittedName>
        <fullName evidence="4">NAD(P)-binding protein</fullName>
    </submittedName>
</protein>
<feature type="domain" description="NmrA-like" evidence="3">
    <location>
        <begin position="3"/>
        <end position="123"/>
    </location>
</feature>
<comment type="similarity">
    <text evidence="1">Belongs to the NmrA-type oxidoreductase family.</text>
</comment>
<evidence type="ECO:0000259" key="3">
    <source>
        <dbReference type="Pfam" id="PF05368"/>
    </source>
</evidence>
<name>A0A165HZ45_9BASI</name>
<proteinExistence type="inferred from homology"/>
<dbReference type="SUPFAM" id="SSF51735">
    <property type="entry name" value="NAD(P)-binding Rossmann-fold domains"/>
    <property type="match status" value="1"/>
</dbReference>
<sequence>MSTKKLVVVAGATGQQGGSVVKALLSHGGYAIRGLTRDTASASSQSLIAKGVEMVKASLLDKDSLIVAFKGAYAVYGVTIPNTPDSETDMGKNMVDACLANHVSLFFWSSLPSAAEFTNGEVTGIRLATLHTVSTLKLIERYSLMEEKAVVDKYIKAVGQPTVTFWTGWFTEKWVLLQVRGES</sequence>
<dbReference type="InParanoid" id="A0A165HZ45"/>
<dbReference type="InterPro" id="IPR036291">
    <property type="entry name" value="NAD(P)-bd_dom_sf"/>
</dbReference>
<keyword evidence="5" id="KW-1185">Reference proteome</keyword>
<dbReference type="AlphaFoldDB" id="A0A165HZ45"/>